<dbReference type="AlphaFoldDB" id="A0A1N6PC78"/>
<dbReference type="InterPro" id="IPR003594">
    <property type="entry name" value="HATPase_dom"/>
</dbReference>
<keyword evidence="11" id="KW-1185">Reference proteome</keyword>
<evidence type="ECO:0000256" key="5">
    <source>
        <dbReference type="ARBA" id="ARBA00022692"/>
    </source>
</evidence>
<dbReference type="EC" id="2.7.13.3" evidence="2"/>
<dbReference type="Proteomes" id="UP000186953">
    <property type="component" value="Unassembled WGS sequence"/>
</dbReference>
<evidence type="ECO:0000256" key="7">
    <source>
        <dbReference type="ARBA" id="ARBA00022989"/>
    </source>
</evidence>
<dbReference type="InterPro" id="IPR050428">
    <property type="entry name" value="TCS_sensor_his_kinase"/>
</dbReference>
<evidence type="ECO:0000259" key="9">
    <source>
        <dbReference type="PROSITE" id="PS50109"/>
    </source>
</evidence>
<feature type="domain" description="Histidine kinase" evidence="9">
    <location>
        <begin position="220"/>
        <end position="424"/>
    </location>
</feature>
<dbReference type="EMBL" id="FTMA01000001">
    <property type="protein sequence ID" value="SIQ01985.1"/>
    <property type="molecule type" value="Genomic_DNA"/>
</dbReference>
<proteinExistence type="predicted"/>
<feature type="transmembrane region" description="Helical" evidence="8">
    <location>
        <begin position="135"/>
        <end position="157"/>
    </location>
</feature>
<dbReference type="SUPFAM" id="SSF47384">
    <property type="entry name" value="Homodimeric domain of signal transducing histidine kinase"/>
    <property type="match status" value="1"/>
</dbReference>
<name>A0A1N6PC78_9FLAO</name>
<evidence type="ECO:0000313" key="11">
    <source>
        <dbReference type="Proteomes" id="UP000186953"/>
    </source>
</evidence>
<evidence type="ECO:0000256" key="3">
    <source>
        <dbReference type="ARBA" id="ARBA00022553"/>
    </source>
</evidence>
<dbReference type="InterPro" id="IPR036097">
    <property type="entry name" value="HisK_dim/P_sf"/>
</dbReference>
<dbReference type="RefSeq" id="WP_076546622.1">
    <property type="nucleotide sequence ID" value="NZ_FTMA01000001.1"/>
</dbReference>
<dbReference type="SMART" id="SM00387">
    <property type="entry name" value="HATPase_c"/>
    <property type="match status" value="1"/>
</dbReference>
<gene>
    <name evidence="10" type="ORF">SAMN05421797_101377</name>
</gene>
<evidence type="ECO:0000256" key="1">
    <source>
        <dbReference type="ARBA" id="ARBA00000085"/>
    </source>
</evidence>
<evidence type="ECO:0000256" key="2">
    <source>
        <dbReference type="ARBA" id="ARBA00012438"/>
    </source>
</evidence>
<feature type="transmembrane region" description="Helical" evidence="8">
    <location>
        <begin position="12"/>
        <end position="30"/>
    </location>
</feature>
<organism evidence="10 11">
    <name type="scientific">Maribacter ulvicola</name>
    <dbReference type="NCBI Taxonomy" id="228959"/>
    <lineage>
        <taxon>Bacteria</taxon>
        <taxon>Pseudomonadati</taxon>
        <taxon>Bacteroidota</taxon>
        <taxon>Flavobacteriia</taxon>
        <taxon>Flavobacteriales</taxon>
        <taxon>Flavobacteriaceae</taxon>
        <taxon>Maribacter</taxon>
    </lineage>
</organism>
<dbReference type="PROSITE" id="PS50109">
    <property type="entry name" value="HIS_KIN"/>
    <property type="match status" value="1"/>
</dbReference>
<dbReference type="Gene3D" id="1.10.287.130">
    <property type="match status" value="1"/>
</dbReference>
<sequence length="424" mass="48819">MKLLNHTTKYFALLLIVLISIWAVIFYFAMLDEVYDSLDDGLENQKELIIKALNNEPDLLNDTEFGVNNYTIKSTTISAQTKFKDNYRDTLMYMQNENEFEPIRMLESTFQQDGKYYKIKLITSMVEEDDQIENLFKYLVGLYLVLILSIIVLNNLVMKKVWKPFYTIIDRLKDFHIEKDDPIKPEPTSIDEFNLLNQSVARLTEKSRDSYVAQKEFIENAAHELQTPLAIAINRLELLLEKDELSGLQSQDVGGVLDNLTRLTRLNKSLLLLSKIDNRQYLEEEYINMNTLVMNVANDFLDFTTHRDMRLKVIRNATVNYTMNADLAVIMITNLIKNAIIHGNTGKEVTITIDASSITIKNYGKKKALDSNSLFTRFKKASSDSRSTGLGLAISKAIADKYGLQLTYTFTDQHNFMIIFPVSR</sequence>
<evidence type="ECO:0000256" key="4">
    <source>
        <dbReference type="ARBA" id="ARBA00022679"/>
    </source>
</evidence>
<accession>A0A1N6PC78</accession>
<keyword evidence="7 8" id="KW-1133">Transmembrane helix</keyword>
<dbReference type="SMART" id="SM00388">
    <property type="entry name" value="HisKA"/>
    <property type="match status" value="1"/>
</dbReference>
<dbReference type="InterPro" id="IPR003661">
    <property type="entry name" value="HisK_dim/P_dom"/>
</dbReference>
<keyword evidence="6 10" id="KW-0418">Kinase</keyword>
<dbReference type="GO" id="GO:0005886">
    <property type="term" value="C:plasma membrane"/>
    <property type="evidence" value="ECO:0007669"/>
    <property type="project" value="TreeGrafter"/>
</dbReference>
<dbReference type="SUPFAM" id="SSF55874">
    <property type="entry name" value="ATPase domain of HSP90 chaperone/DNA topoisomerase II/histidine kinase"/>
    <property type="match status" value="1"/>
</dbReference>
<keyword evidence="4" id="KW-0808">Transferase</keyword>
<keyword evidence="3" id="KW-0597">Phosphoprotein</keyword>
<keyword evidence="5 8" id="KW-0812">Transmembrane</keyword>
<dbReference type="Pfam" id="PF02518">
    <property type="entry name" value="HATPase_c"/>
    <property type="match status" value="1"/>
</dbReference>
<dbReference type="Gene3D" id="3.30.565.10">
    <property type="entry name" value="Histidine kinase-like ATPase, C-terminal domain"/>
    <property type="match status" value="1"/>
</dbReference>
<dbReference type="InterPro" id="IPR036890">
    <property type="entry name" value="HATPase_C_sf"/>
</dbReference>
<dbReference type="InterPro" id="IPR005467">
    <property type="entry name" value="His_kinase_dom"/>
</dbReference>
<comment type="catalytic activity">
    <reaction evidence="1">
        <text>ATP + protein L-histidine = ADP + protein N-phospho-L-histidine.</text>
        <dbReference type="EC" id="2.7.13.3"/>
    </reaction>
</comment>
<dbReference type="PANTHER" id="PTHR45436:SF5">
    <property type="entry name" value="SENSOR HISTIDINE KINASE TRCS"/>
    <property type="match status" value="1"/>
</dbReference>
<dbReference type="Pfam" id="PF00512">
    <property type="entry name" value="HisKA"/>
    <property type="match status" value="1"/>
</dbReference>
<reference evidence="11" key="1">
    <citation type="submission" date="2017-01" db="EMBL/GenBank/DDBJ databases">
        <authorList>
            <person name="Varghese N."/>
            <person name="Submissions S."/>
        </authorList>
    </citation>
    <scope>NUCLEOTIDE SEQUENCE [LARGE SCALE GENOMIC DNA]</scope>
    <source>
        <strain evidence="11">DSM 15366</strain>
    </source>
</reference>
<protein>
    <recommendedName>
        <fullName evidence="2">histidine kinase</fullName>
        <ecNumber evidence="2">2.7.13.3</ecNumber>
    </recommendedName>
</protein>
<keyword evidence="8" id="KW-0472">Membrane</keyword>
<evidence type="ECO:0000256" key="6">
    <source>
        <dbReference type="ARBA" id="ARBA00022777"/>
    </source>
</evidence>
<evidence type="ECO:0000256" key="8">
    <source>
        <dbReference type="SAM" id="Phobius"/>
    </source>
</evidence>
<dbReference type="CDD" id="cd00075">
    <property type="entry name" value="HATPase"/>
    <property type="match status" value="1"/>
</dbReference>
<dbReference type="STRING" id="228959.SAMN05421797_101377"/>
<dbReference type="OrthoDB" id="1522504at2"/>
<dbReference type="PANTHER" id="PTHR45436">
    <property type="entry name" value="SENSOR HISTIDINE KINASE YKOH"/>
    <property type="match status" value="1"/>
</dbReference>
<dbReference type="GO" id="GO:0000155">
    <property type="term" value="F:phosphorelay sensor kinase activity"/>
    <property type="evidence" value="ECO:0007669"/>
    <property type="project" value="InterPro"/>
</dbReference>
<evidence type="ECO:0000313" key="10">
    <source>
        <dbReference type="EMBL" id="SIQ01985.1"/>
    </source>
</evidence>